<accession>A0AAV2YRM2</accession>
<proteinExistence type="predicted"/>
<sequence>MEITHFRFKYQPLQPLQRLILLCKTEYIHILISTAKFKPHSWLLELFTTPHKLTSQVPQPVFQADTLVHPLDCTLCRVRVFHQRR</sequence>
<comment type="caution">
    <text evidence="1">The sequence shown here is derived from an EMBL/GenBank/DDBJ whole genome shotgun (WGS) entry which is preliminary data.</text>
</comment>
<organism evidence="1 2">
    <name type="scientific">Lagenidium giganteum</name>
    <dbReference type="NCBI Taxonomy" id="4803"/>
    <lineage>
        <taxon>Eukaryota</taxon>
        <taxon>Sar</taxon>
        <taxon>Stramenopiles</taxon>
        <taxon>Oomycota</taxon>
        <taxon>Peronosporomycetes</taxon>
        <taxon>Pythiales</taxon>
        <taxon>Pythiaceae</taxon>
    </lineage>
</organism>
<evidence type="ECO:0000313" key="1">
    <source>
        <dbReference type="EMBL" id="DAZ96655.1"/>
    </source>
</evidence>
<name>A0AAV2YRM2_9STRA</name>
<protein>
    <submittedName>
        <fullName evidence="1">Uncharacterized protein</fullName>
    </submittedName>
</protein>
<dbReference type="Proteomes" id="UP001146120">
    <property type="component" value="Unassembled WGS sequence"/>
</dbReference>
<dbReference type="EMBL" id="DAKRPA010000160">
    <property type="protein sequence ID" value="DAZ96655.1"/>
    <property type="molecule type" value="Genomic_DNA"/>
</dbReference>
<dbReference type="AlphaFoldDB" id="A0AAV2YRM2"/>
<gene>
    <name evidence="1" type="ORF">N0F65_009218</name>
</gene>
<keyword evidence="2" id="KW-1185">Reference proteome</keyword>
<evidence type="ECO:0000313" key="2">
    <source>
        <dbReference type="Proteomes" id="UP001146120"/>
    </source>
</evidence>
<reference evidence="1" key="2">
    <citation type="journal article" date="2023" name="Microbiol Resour">
        <title>Decontamination and Annotation of the Draft Genome Sequence of the Oomycete Lagenidium giganteum ARSEF 373.</title>
        <authorList>
            <person name="Morgan W.R."/>
            <person name="Tartar A."/>
        </authorList>
    </citation>
    <scope>NUCLEOTIDE SEQUENCE</scope>
    <source>
        <strain evidence="1">ARSEF 373</strain>
    </source>
</reference>
<reference evidence="1" key="1">
    <citation type="submission" date="2022-11" db="EMBL/GenBank/DDBJ databases">
        <authorList>
            <person name="Morgan W.R."/>
            <person name="Tartar A."/>
        </authorList>
    </citation>
    <scope>NUCLEOTIDE SEQUENCE</scope>
    <source>
        <strain evidence="1">ARSEF 373</strain>
    </source>
</reference>